<dbReference type="RefSeq" id="WP_092017741.1">
    <property type="nucleotide sequence ID" value="NZ_FOXH01000007.1"/>
</dbReference>
<dbReference type="GO" id="GO:0005975">
    <property type="term" value="P:carbohydrate metabolic process"/>
    <property type="evidence" value="ECO:0007669"/>
    <property type="project" value="UniProtKB-ARBA"/>
</dbReference>
<dbReference type="SMART" id="SM00560">
    <property type="entry name" value="LamGL"/>
    <property type="match status" value="1"/>
</dbReference>
<keyword evidence="4" id="KW-0430">Lectin</keyword>
<feature type="domain" description="LamG-like jellyroll fold" evidence="3">
    <location>
        <begin position="90"/>
        <end position="236"/>
    </location>
</feature>
<keyword evidence="1" id="KW-0732">Signal</keyword>
<evidence type="ECO:0000256" key="1">
    <source>
        <dbReference type="ARBA" id="ARBA00022729"/>
    </source>
</evidence>
<dbReference type="InterPro" id="IPR006558">
    <property type="entry name" value="LamG-like"/>
</dbReference>
<name>A0A1I5UCR6_9BACT</name>
<accession>A0A1I5UCR6</accession>
<dbReference type="OrthoDB" id="9814380at2"/>
<gene>
    <name evidence="4" type="ORF">SAMN04515674_107110</name>
</gene>
<evidence type="ECO:0000313" key="5">
    <source>
        <dbReference type="Proteomes" id="UP000199306"/>
    </source>
</evidence>
<dbReference type="GO" id="GO:0030246">
    <property type="term" value="F:carbohydrate binding"/>
    <property type="evidence" value="ECO:0007669"/>
    <property type="project" value="UniProtKB-KW"/>
</dbReference>
<dbReference type="EMBL" id="FOXH01000007">
    <property type="protein sequence ID" value="SFP93039.1"/>
    <property type="molecule type" value="Genomic_DNA"/>
</dbReference>
<evidence type="ECO:0000313" key="4">
    <source>
        <dbReference type="EMBL" id="SFP93039.1"/>
    </source>
</evidence>
<organism evidence="4 5">
    <name type="scientific">Pseudarcicella hirudinis</name>
    <dbReference type="NCBI Taxonomy" id="1079859"/>
    <lineage>
        <taxon>Bacteria</taxon>
        <taxon>Pseudomonadati</taxon>
        <taxon>Bacteroidota</taxon>
        <taxon>Cytophagia</taxon>
        <taxon>Cytophagales</taxon>
        <taxon>Flectobacillaceae</taxon>
        <taxon>Pseudarcicella</taxon>
    </lineage>
</organism>
<dbReference type="SUPFAM" id="SSF49899">
    <property type="entry name" value="Concanavalin A-like lectins/glucanases"/>
    <property type="match status" value="1"/>
</dbReference>
<dbReference type="Proteomes" id="UP000199306">
    <property type="component" value="Unassembled WGS sequence"/>
</dbReference>
<dbReference type="AlphaFoldDB" id="A0A1I5UCR6"/>
<dbReference type="Gene3D" id="2.60.120.200">
    <property type="match status" value="1"/>
</dbReference>
<keyword evidence="2" id="KW-1015">Disulfide bond</keyword>
<protein>
    <submittedName>
        <fullName evidence="4">Concanavalin A-like lectin/glucanases superfamily protein</fullName>
    </submittedName>
</protein>
<evidence type="ECO:0000259" key="3">
    <source>
        <dbReference type="SMART" id="SM00560"/>
    </source>
</evidence>
<dbReference type="GO" id="GO:0004553">
    <property type="term" value="F:hydrolase activity, hydrolyzing O-glycosyl compounds"/>
    <property type="evidence" value="ECO:0007669"/>
    <property type="project" value="UniProtKB-ARBA"/>
</dbReference>
<dbReference type="InterPro" id="IPR013320">
    <property type="entry name" value="ConA-like_dom_sf"/>
</dbReference>
<reference evidence="4 5" key="1">
    <citation type="submission" date="2016-10" db="EMBL/GenBank/DDBJ databases">
        <authorList>
            <person name="de Groot N.N."/>
        </authorList>
    </citation>
    <scope>NUCLEOTIDE SEQUENCE [LARGE SCALE GENOMIC DNA]</scope>
    <source>
        <strain evidence="5">E92,LMG 26720,CCM 7988</strain>
    </source>
</reference>
<proteinExistence type="predicted"/>
<keyword evidence="5" id="KW-1185">Reference proteome</keyword>
<sequence>MKKISIFTLITLTYAFNSCKNEAIDPLPTKGLIGYYNLNGNGRDVNKPSNDGILKNVQATTDRFGREASAFQFNGYSSFIELPEDTFVFKEFTYSAWVKYDEIPFNQSRTQGVFVIINVGNTYGNGDHALCLANTVNLGWGMWTYANPSGNGNSIAEGKLPNDTSTWYHVVATRSKNELKIYVNSKLVASQLHLTGEPAYNLSNVQARIGSRVDGSLTFKGKIDDVRIYNRVLDATEIGQLYIETPK</sequence>
<evidence type="ECO:0000256" key="2">
    <source>
        <dbReference type="ARBA" id="ARBA00023157"/>
    </source>
</evidence>
<dbReference type="STRING" id="1079859.SAMN04515674_107110"/>
<dbReference type="Pfam" id="PF13385">
    <property type="entry name" value="Laminin_G_3"/>
    <property type="match status" value="1"/>
</dbReference>